<feature type="compositionally biased region" description="Basic and acidic residues" evidence="1">
    <location>
        <begin position="241"/>
        <end position="250"/>
    </location>
</feature>
<accession>A0A1H6WH52</accession>
<dbReference type="AlphaFoldDB" id="A0A1H6WH52"/>
<proteinExistence type="predicted"/>
<dbReference type="RefSeq" id="WP_245745283.1">
    <property type="nucleotide sequence ID" value="NZ_FNZA01000004.1"/>
</dbReference>
<evidence type="ECO:0000313" key="3">
    <source>
        <dbReference type="Proteomes" id="UP000199223"/>
    </source>
</evidence>
<feature type="region of interest" description="Disordered" evidence="1">
    <location>
        <begin position="229"/>
        <end position="250"/>
    </location>
</feature>
<sequence>MASDKNKSSEALVVRAQVPSDAVTVERSPAPGQDIRYLTEQEEARERLRASVDRLTQQASLQVQMQKEPLKMIGGASAVGALVGLVVGRQFRRSKKVYVDAHSPVKHQKAFIKAQKKQAKGKNDVGGALVATLGTLAVRMLTDKVLAPKLEEVASGLLAKAGQEAPARSTTASVRARADKADVTARPVTAPAAAAPAVAVPVAAPAASQSVVPAVAPLHPGVVALPESQVEAKVEGTPIAEGEKRNPNAR</sequence>
<evidence type="ECO:0000313" key="2">
    <source>
        <dbReference type="EMBL" id="SEJ14534.1"/>
    </source>
</evidence>
<dbReference type="EMBL" id="FNZA01000004">
    <property type="protein sequence ID" value="SEJ14534.1"/>
    <property type="molecule type" value="Genomic_DNA"/>
</dbReference>
<gene>
    <name evidence="2" type="ORF">SAMN04488058_104127</name>
</gene>
<evidence type="ECO:0000256" key="1">
    <source>
        <dbReference type="SAM" id="MobiDB-lite"/>
    </source>
</evidence>
<organism evidence="2 3">
    <name type="scientific">Deinococcus reticulitermitis</name>
    <dbReference type="NCBI Taxonomy" id="856736"/>
    <lineage>
        <taxon>Bacteria</taxon>
        <taxon>Thermotogati</taxon>
        <taxon>Deinococcota</taxon>
        <taxon>Deinococci</taxon>
        <taxon>Deinococcales</taxon>
        <taxon>Deinococcaceae</taxon>
        <taxon>Deinococcus</taxon>
    </lineage>
</organism>
<name>A0A1H6WH52_9DEIO</name>
<protein>
    <submittedName>
        <fullName evidence="2">Uncharacterized protein</fullName>
    </submittedName>
</protein>
<dbReference type="STRING" id="856736.SAMN04488058_104127"/>
<reference evidence="3" key="1">
    <citation type="submission" date="2016-10" db="EMBL/GenBank/DDBJ databases">
        <authorList>
            <person name="Varghese N."/>
            <person name="Submissions S."/>
        </authorList>
    </citation>
    <scope>NUCLEOTIDE SEQUENCE [LARGE SCALE GENOMIC DNA]</scope>
    <source>
        <strain evidence="3">CGMCC 1.10218</strain>
    </source>
</reference>
<dbReference type="Proteomes" id="UP000199223">
    <property type="component" value="Unassembled WGS sequence"/>
</dbReference>
<keyword evidence="3" id="KW-1185">Reference proteome</keyword>